<evidence type="ECO:0000313" key="3">
    <source>
        <dbReference type="Proteomes" id="UP000278983"/>
    </source>
</evidence>
<dbReference type="EMBL" id="RYYU01000001">
    <property type="protein sequence ID" value="RUL58681.1"/>
    <property type="molecule type" value="Genomic_DNA"/>
</dbReference>
<comment type="caution">
    <text evidence="2">The sequence shown here is derived from an EMBL/GenBank/DDBJ whole genome shotgun (WGS) entry which is preliminary data.</text>
</comment>
<gene>
    <name evidence="2" type="ORF">EHV08_02095</name>
</gene>
<name>A0A3S0WJJ8_9BACT</name>
<reference evidence="2 3" key="1">
    <citation type="submission" date="2018-12" db="EMBL/GenBank/DDBJ databases">
        <title>Genome sequencing of Prevotella sp. KCOM 3155 (= JS262).</title>
        <authorList>
            <person name="Kook J.-K."/>
            <person name="Park S.-N."/>
            <person name="Lim Y.K."/>
        </authorList>
    </citation>
    <scope>NUCLEOTIDE SEQUENCE [LARGE SCALE GENOMIC DNA]</scope>
    <source>
        <strain evidence="2 3">KCOM 3155</strain>
    </source>
</reference>
<keyword evidence="3" id="KW-1185">Reference proteome</keyword>
<accession>A0A3S0WJJ8</accession>
<feature type="transmembrane region" description="Helical" evidence="1">
    <location>
        <begin position="14"/>
        <end position="47"/>
    </location>
</feature>
<proteinExistence type="predicted"/>
<keyword evidence="1" id="KW-1133">Transmembrane helix</keyword>
<keyword evidence="1" id="KW-0472">Membrane</keyword>
<sequence length="62" mass="7296">MDIKDYKISPWQWVAFAVVAVGLRLLTGSFFMALGIFMLLLLIDFFIVQWEKKRNDKDDDLL</sequence>
<dbReference type="RefSeq" id="WP_126677777.1">
    <property type="nucleotide sequence ID" value="NZ_CAUTIM010000029.1"/>
</dbReference>
<dbReference type="Proteomes" id="UP000278983">
    <property type="component" value="Unassembled WGS sequence"/>
</dbReference>
<keyword evidence="1" id="KW-0812">Transmembrane</keyword>
<organism evidence="2 3">
    <name type="scientific">Prevotella koreensis</name>
    <dbReference type="NCBI Taxonomy" id="2490854"/>
    <lineage>
        <taxon>Bacteria</taxon>
        <taxon>Pseudomonadati</taxon>
        <taxon>Bacteroidota</taxon>
        <taxon>Bacteroidia</taxon>
        <taxon>Bacteroidales</taxon>
        <taxon>Prevotellaceae</taxon>
        <taxon>Prevotella</taxon>
    </lineage>
</organism>
<evidence type="ECO:0000313" key="2">
    <source>
        <dbReference type="EMBL" id="RUL58681.1"/>
    </source>
</evidence>
<protein>
    <submittedName>
        <fullName evidence="2">Uncharacterized protein</fullName>
    </submittedName>
</protein>
<evidence type="ECO:0000256" key="1">
    <source>
        <dbReference type="SAM" id="Phobius"/>
    </source>
</evidence>
<dbReference type="AlphaFoldDB" id="A0A3S0WJJ8"/>